<evidence type="ECO:0000313" key="2">
    <source>
        <dbReference type="Proteomes" id="UP001141327"/>
    </source>
</evidence>
<sequence>MGVHLVAGHETLRVVLCEHLGWKSNKNRAQSRPLCRQNLPQDEMSNVYRDLQHSMNDLFDSFFATPWDPTTGMNDLRSRMLSLFDEYPYGWETQVGPGFFVVPPFLY</sequence>
<protein>
    <submittedName>
        <fullName evidence="1">Uncharacterized protein</fullName>
    </submittedName>
</protein>
<accession>A0ABQ8UN02</accession>
<keyword evidence="2" id="KW-1185">Reference proteome</keyword>
<evidence type="ECO:0000313" key="1">
    <source>
        <dbReference type="EMBL" id="KAJ4460557.1"/>
    </source>
</evidence>
<dbReference type="Proteomes" id="UP001141327">
    <property type="component" value="Unassembled WGS sequence"/>
</dbReference>
<comment type="caution">
    <text evidence="1">The sequence shown here is derived from an EMBL/GenBank/DDBJ whole genome shotgun (WGS) entry which is preliminary data.</text>
</comment>
<reference evidence="1" key="1">
    <citation type="journal article" date="2022" name="bioRxiv">
        <title>Genomics of Preaxostyla Flagellates Illuminates Evolutionary Transitions and the Path Towards Mitochondrial Loss.</title>
        <authorList>
            <person name="Novak L.V.F."/>
            <person name="Treitli S.C."/>
            <person name="Pyrih J."/>
            <person name="Halakuc P."/>
            <person name="Pipaliya S.V."/>
            <person name="Vacek V."/>
            <person name="Brzon O."/>
            <person name="Soukal P."/>
            <person name="Eme L."/>
            <person name="Dacks J.B."/>
            <person name="Karnkowska A."/>
            <person name="Elias M."/>
            <person name="Hampl V."/>
        </authorList>
    </citation>
    <scope>NUCLEOTIDE SEQUENCE</scope>
    <source>
        <strain evidence="1">RCP-MX</strain>
    </source>
</reference>
<organism evidence="1 2">
    <name type="scientific">Paratrimastix pyriformis</name>
    <dbReference type="NCBI Taxonomy" id="342808"/>
    <lineage>
        <taxon>Eukaryota</taxon>
        <taxon>Metamonada</taxon>
        <taxon>Preaxostyla</taxon>
        <taxon>Paratrimastigidae</taxon>
        <taxon>Paratrimastix</taxon>
    </lineage>
</organism>
<dbReference type="EMBL" id="JAPMOS010000012">
    <property type="protein sequence ID" value="KAJ4460557.1"/>
    <property type="molecule type" value="Genomic_DNA"/>
</dbReference>
<proteinExistence type="predicted"/>
<name>A0ABQ8UN02_9EUKA</name>
<gene>
    <name evidence="1" type="ORF">PAPYR_3189</name>
</gene>